<dbReference type="Proteomes" id="UP000015354">
    <property type="component" value="Unassembled WGS sequence"/>
</dbReference>
<organism evidence="2 3">
    <name type="scientific">Strigomonas culicis</name>
    <dbReference type="NCBI Taxonomy" id="28005"/>
    <lineage>
        <taxon>Eukaryota</taxon>
        <taxon>Discoba</taxon>
        <taxon>Euglenozoa</taxon>
        <taxon>Kinetoplastea</taxon>
        <taxon>Metakinetoplastina</taxon>
        <taxon>Trypanosomatida</taxon>
        <taxon>Trypanosomatidae</taxon>
        <taxon>Strigomonadinae</taxon>
        <taxon>Strigomonas</taxon>
    </lineage>
</organism>
<evidence type="ECO:0000313" key="3">
    <source>
        <dbReference type="Proteomes" id="UP000015354"/>
    </source>
</evidence>
<feature type="region of interest" description="Disordered" evidence="1">
    <location>
        <begin position="49"/>
        <end position="97"/>
    </location>
</feature>
<proteinExistence type="predicted"/>
<accession>S9UYR7</accession>
<dbReference type="EMBL" id="ATMH01011857">
    <property type="protein sequence ID" value="EPY15670.1"/>
    <property type="molecule type" value="Genomic_DNA"/>
</dbReference>
<gene>
    <name evidence="2" type="ORF">STCU_11843</name>
</gene>
<protein>
    <submittedName>
        <fullName evidence="2">Uncharacterized protein</fullName>
    </submittedName>
</protein>
<name>S9UYR7_9TRYP</name>
<comment type="caution">
    <text evidence="2">The sequence shown here is derived from an EMBL/GenBank/DDBJ whole genome shotgun (WGS) entry which is preliminary data.</text>
</comment>
<dbReference type="AlphaFoldDB" id="S9UYR7"/>
<sequence length="97" mass="11647">MKTRWNSPSCSQCLKHADSYTTVWYDHAHTGAWKHTNERATVPVRFFPERKKKAANDRTKQSNENEERAERIFNSNIKEEEEEEHKKRKREMQVLLS</sequence>
<reference evidence="2 3" key="1">
    <citation type="journal article" date="2013" name="PLoS ONE">
        <title>Predicting the Proteins of Angomonas deanei, Strigomonas culicis and Their Respective Endosymbionts Reveals New Aspects of the Trypanosomatidae Family.</title>
        <authorList>
            <person name="Motta M.C."/>
            <person name="Martins A.C."/>
            <person name="de Souza S.S."/>
            <person name="Catta-Preta C.M."/>
            <person name="Silva R."/>
            <person name="Klein C.C."/>
            <person name="de Almeida L.G."/>
            <person name="de Lima Cunha O."/>
            <person name="Ciapina L.P."/>
            <person name="Brocchi M."/>
            <person name="Colabardini A.C."/>
            <person name="de Araujo Lima B."/>
            <person name="Machado C.R."/>
            <person name="de Almeida Soares C.M."/>
            <person name="Probst C.M."/>
            <person name="de Menezes C.B."/>
            <person name="Thompson C.E."/>
            <person name="Bartholomeu D.C."/>
            <person name="Gradia D.F."/>
            <person name="Pavoni D.P."/>
            <person name="Grisard E.C."/>
            <person name="Fantinatti-Garboggini F."/>
            <person name="Marchini F.K."/>
            <person name="Rodrigues-Luiz G.F."/>
            <person name="Wagner G."/>
            <person name="Goldman G.H."/>
            <person name="Fietto J.L."/>
            <person name="Elias M.C."/>
            <person name="Goldman M.H."/>
            <person name="Sagot M.F."/>
            <person name="Pereira M."/>
            <person name="Stoco P.H."/>
            <person name="de Mendonca-Neto R.P."/>
            <person name="Teixeira S.M."/>
            <person name="Maciel T.E."/>
            <person name="de Oliveira Mendes T.A."/>
            <person name="Urmenyi T.P."/>
            <person name="de Souza W."/>
            <person name="Schenkman S."/>
            <person name="de Vasconcelos A.T."/>
        </authorList>
    </citation>
    <scope>NUCLEOTIDE SEQUENCE [LARGE SCALE GENOMIC DNA]</scope>
</reference>
<feature type="compositionally biased region" description="Basic and acidic residues" evidence="1">
    <location>
        <begin position="54"/>
        <end position="71"/>
    </location>
</feature>
<evidence type="ECO:0000313" key="2">
    <source>
        <dbReference type="EMBL" id="EPY15670.1"/>
    </source>
</evidence>
<keyword evidence="3" id="KW-1185">Reference proteome</keyword>
<evidence type="ECO:0000256" key="1">
    <source>
        <dbReference type="SAM" id="MobiDB-lite"/>
    </source>
</evidence>